<dbReference type="EMBL" id="BMAV01007277">
    <property type="protein sequence ID" value="GFY50030.1"/>
    <property type="molecule type" value="Genomic_DNA"/>
</dbReference>
<dbReference type="Proteomes" id="UP000886998">
    <property type="component" value="Unassembled WGS sequence"/>
</dbReference>
<proteinExistence type="predicted"/>
<feature type="region of interest" description="Disordered" evidence="1">
    <location>
        <begin position="50"/>
        <end position="69"/>
    </location>
</feature>
<protein>
    <submittedName>
        <fullName evidence="2">Uncharacterized protein</fullName>
    </submittedName>
</protein>
<sequence>MLPRNAVTATLHIKMIDSIIHIPLRNVRCKNKSVVQRHEIYLCVHPDPRDDERRHADRHPSMACSKGPEGQMKCVENKDPNGNYAEAGCQLYLSEILIIISFELRGPIHVLVFRVFSKSLRSLRDGKRRTRGTW</sequence>
<accession>A0A8X6XAK8</accession>
<gene>
    <name evidence="2" type="ORF">TNIN_117351</name>
</gene>
<evidence type="ECO:0000313" key="2">
    <source>
        <dbReference type="EMBL" id="GFY50030.1"/>
    </source>
</evidence>
<dbReference type="AlphaFoldDB" id="A0A8X6XAK8"/>
<name>A0A8X6XAK8_9ARAC</name>
<organism evidence="2 3">
    <name type="scientific">Trichonephila inaurata madagascariensis</name>
    <dbReference type="NCBI Taxonomy" id="2747483"/>
    <lineage>
        <taxon>Eukaryota</taxon>
        <taxon>Metazoa</taxon>
        <taxon>Ecdysozoa</taxon>
        <taxon>Arthropoda</taxon>
        <taxon>Chelicerata</taxon>
        <taxon>Arachnida</taxon>
        <taxon>Araneae</taxon>
        <taxon>Araneomorphae</taxon>
        <taxon>Entelegynae</taxon>
        <taxon>Araneoidea</taxon>
        <taxon>Nephilidae</taxon>
        <taxon>Trichonephila</taxon>
        <taxon>Trichonephila inaurata</taxon>
    </lineage>
</organism>
<evidence type="ECO:0000256" key="1">
    <source>
        <dbReference type="SAM" id="MobiDB-lite"/>
    </source>
</evidence>
<keyword evidence="3" id="KW-1185">Reference proteome</keyword>
<evidence type="ECO:0000313" key="3">
    <source>
        <dbReference type="Proteomes" id="UP000886998"/>
    </source>
</evidence>
<comment type="caution">
    <text evidence="2">The sequence shown here is derived from an EMBL/GenBank/DDBJ whole genome shotgun (WGS) entry which is preliminary data.</text>
</comment>
<feature type="compositionally biased region" description="Basic and acidic residues" evidence="1">
    <location>
        <begin position="50"/>
        <end position="60"/>
    </location>
</feature>
<reference evidence="2" key="1">
    <citation type="submission" date="2020-08" db="EMBL/GenBank/DDBJ databases">
        <title>Multicomponent nature underlies the extraordinary mechanical properties of spider dragline silk.</title>
        <authorList>
            <person name="Kono N."/>
            <person name="Nakamura H."/>
            <person name="Mori M."/>
            <person name="Yoshida Y."/>
            <person name="Ohtoshi R."/>
            <person name="Malay A.D."/>
            <person name="Moran D.A.P."/>
            <person name="Tomita M."/>
            <person name="Numata K."/>
            <person name="Arakawa K."/>
        </authorList>
    </citation>
    <scope>NUCLEOTIDE SEQUENCE</scope>
</reference>